<keyword evidence="6 12" id="KW-0067">ATP-binding</keyword>
<feature type="binding site" evidence="12">
    <location>
        <position position="478"/>
    </location>
    <ligand>
        <name>L-glutamine</name>
        <dbReference type="ChEBI" id="CHEBI:58359"/>
    </ligand>
</feature>
<feature type="active site" evidence="12">
    <location>
        <position position="523"/>
    </location>
</feature>
<evidence type="ECO:0000256" key="2">
    <source>
        <dbReference type="ARBA" id="ARBA00007533"/>
    </source>
</evidence>
<evidence type="ECO:0000256" key="7">
    <source>
        <dbReference type="ARBA" id="ARBA00022842"/>
    </source>
</evidence>
<organism evidence="15 16">
    <name type="scientific">Stenotrophobium rhamnosiphilum</name>
    <dbReference type="NCBI Taxonomy" id="2029166"/>
    <lineage>
        <taxon>Bacteria</taxon>
        <taxon>Pseudomonadati</taxon>
        <taxon>Pseudomonadota</taxon>
        <taxon>Gammaproteobacteria</taxon>
        <taxon>Nevskiales</taxon>
        <taxon>Nevskiaceae</taxon>
        <taxon>Stenotrophobium</taxon>
    </lineage>
</organism>
<dbReference type="GO" id="GO:0019856">
    <property type="term" value="P:pyrimidine nucleobase biosynthetic process"/>
    <property type="evidence" value="ECO:0007669"/>
    <property type="project" value="TreeGrafter"/>
</dbReference>
<protein>
    <recommendedName>
        <fullName evidence="12">CTP synthase</fullName>
        <ecNumber evidence="12">6.3.4.2</ecNumber>
    </recommendedName>
    <alternativeName>
        <fullName evidence="12">Cytidine 5'-triphosphate synthase</fullName>
    </alternativeName>
    <alternativeName>
        <fullName evidence="12">Cytidine triphosphate synthetase</fullName>
        <shortName evidence="12">CTP synthetase</shortName>
        <shortName evidence="12">CTPS</shortName>
    </alternativeName>
    <alternativeName>
        <fullName evidence="12">UTP--ammonia ligase</fullName>
    </alternativeName>
</protein>
<dbReference type="NCBIfam" id="NF003792">
    <property type="entry name" value="PRK05380.1"/>
    <property type="match status" value="1"/>
</dbReference>
<comment type="catalytic activity">
    <reaction evidence="10 12">
        <text>UTP + L-glutamine + ATP + H2O = CTP + L-glutamate + ADP + phosphate + 2 H(+)</text>
        <dbReference type="Rhea" id="RHEA:26426"/>
        <dbReference type="ChEBI" id="CHEBI:15377"/>
        <dbReference type="ChEBI" id="CHEBI:15378"/>
        <dbReference type="ChEBI" id="CHEBI:29985"/>
        <dbReference type="ChEBI" id="CHEBI:30616"/>
        <dbReference type="ChEBI" id="CHEBI:37563"/>
        <dbReference type="ChEBI" id="CHEBI:43474"/>
        <dbReference type="ChEBI" id="CHEBI:46398"/>
        <dbReference type="ChEBI" id="CHEBI:58359"/>
        <dbReference type="ChEBI" id="CHEBI:456216"/>
        <dbReference type="EC" id="6.3.4.2"/>
    </reaction>
</comment>
<feature type="binding site" evidence="12">
    <location>
        <begin position="195"/>
        <end position="200"/>
    </location>
    <ligand>
        <name>UTP</name>
        <dbReference type="ChEBI" id="CHEBI:46398"/>
    </ligand>
</feature>
<feature type="domain" description="Glutamine amidotransferase" evidence="13">
    <location>
        <begin position="309"/>
        <end position="542"/>
    </location>
</feature>
<name>A0A2T5MHU3_9GAMM</name>
<comment type="miscellaneous">
    <text evidence="12">CTPSs have evolved a hybrid strategy for distinguishing between UTP and CTP. The overlapping regions of the product feedback inhibitory and substrate sites recognize a common feature in both compounds, the triphosphate moiety. To differentiate isosteric substrate and product pyrimidine rings, an additional pocket far from the expected kinase/ligase catalytic site, specifically recognizes the cytosine and ribose portions of the product inhibitor.</text>
</comment>
<evidence type="ECO:0000259" key="14">
    <source>
        <dbReference type="Pfam" id="PF06418"/>
    </source>
</evidence>
<feature type="binding site" evidence="12">
    <location>
        <begin position="151"/>
        <end position="153"/>
    </location>
    <ligand>
        <name>CTP</name>
        <dbReference type="ChEBI" id="CHEBI:37563"/>
        <note>allosteric inhibitor</note>
    </ligand>
</feature>
<evidence type="ECO:0000313" key="16">
    <source>
        <dbReference type="Proteomes" id="UP000244248"/>
    </source>
</evidence>
<dbReference type="GO" id="GO:0005524">
    <property type="term" value="F:ATP binding"/>
    <property type="evidence" value="ECO:0007669"/>
    <property type="project" value="UniProtKB-KW"/>
</dbReference>
<dbReference type="GO" id="GO:0044210">
    <property type="term" value="P:'de novo' CTP biosynthetic process"/>
    <property type="evidence" value="ECO:0007669"/>
    <property type="project" value="UniProtKB-UniRule"/>
</dbReference>
<dbReference type="PANTHER" id="PTHR11550:SF0">
    <property type="entry name" value="CTP SYNTHASE-RELATED"/>
    <property type="match status" value="1"/>
</dbReference>
<evidence type="ECO:0000256" key="11">
    <source>
        <dbReference type="ARBA" id="ARBA00059148"/>
    </source>
</evidence>
<feature type="binding site" evidence="12">
    <location>
        <position position="360"/>
    </location>
    <ligand>
        <name>L-glutamine</name>
        <dbReference type="ChEBI" id="CHEBI:58359"/>
    </ligand>
</feature>
<evidence type="ECO:0000256" key="3">
    <source>
        <dbReference type="ARBA" id="ARBA00022598"/>
    </source>
</evidence>
<dbReference type="InterPro" id="IPR017926">
    <property type="entry name" value="GATASE"/>
</dbReference>
<comment type="similarity">
    <text evidence="2 12">Belongs to the CTP synthase family.</text>
</comment>
<feature type="binding site" evidence="12">
    <location>
        <position position="76"/>
    </location>
    <ligand>
        <name>ATP</name>
        <dbReference type="ChEBI" id="CHEBI:30616"/>
    </ligand>
</feature>
<feature type="binding site" evidence="12">
    <location>
        <position position="231"/>
    </location>
    <ligand>
        <name>UTP</name>
        <dbReference type="ChEBI" id="CHEBI:46398"/>
    </ligand>
</feature>
<comment type="caution">
    <text evidence="12">Lacks conserved residue(s) required for the propagation of feature annotation.</text>
</comment>
<comment type="caution">
    <text evidence="15">The sequence shown here is derived from an EMBL/GenBank/DDBJ whole genome shotgun (WGS) entry which is preliminary data.</text>
</comment>
<keyword evidence="9 12" id="KW-0665">Pyrimidine biosynthesis</keyword>
<evidence type="ECO:0000256" key="8">
    <source>
        <dbReference type="ARBA" id="ARBA00022962"/>
    </source>
</evidence>
<dbReference type="Pfam" id="PF06418">
    <property type="entry name" value="CTP_synth_N"/>
    <property type="match status" value="1"/>
</dbReference>
<evidence type="ECO:0000256" key="1">
    <source>
        <dbReference type="ARBA" id="ARBA00005171"/>
    </source>
</evidence>
<feature type="binding site" evidence="12">
    <location>
        <begin position="19"/>
        <end position="24"/>
    </location>
    <ligand>
        <name>ATP</name>
        <dbReference type="ChEBI" id="CHEBI:30616"/>
    </ligand>
</feature>
<keyword evidence="16" id="KW-1185">Reference proteome</keyword>
<dbReference type="OrthoDB" id="9801107at2"/>
<evidence type="ECO:0000259" key="13">
    <source>
        <dbReference type="Pfam" id="PF00117"/>
    </source>
</evidence>
<dbReference type="Gene3D" id="3.40.50.300">
    <property type="entry name" value="P-loop containing nucleotide triphosphate hydrolases"/>
    <property type="match status" value="1"/>
</dbReference>
<dbReference type="GO" id="GO:0097268">
    <property type="term" value="C:cytoophidium"/>
    <property type="evidence" value="ECO:0007669"/>
    <property type="project" value="UniProtKB-ARBA"/>
</dbReference>
<evidence type="ECO:0000256" key="10">
    <source>
        <dbReference type="ARBA" id="ARBA00047781"/>
    </source>
</evidence>
<dbReference type="InterPro" id="IPR017456">
    <property type="entry name" value="CTP_synthase_N"/>
</dbReference>
<feature type="active site" description="Nucleophile; for glutamine hydrolysis" evidence="12">
    <location>
        <position position="387"/>
    </location>
</feature>
<comment type="subunit">
    <text evidence="12">Homotetramer.</text>
</comment>
<dbReference type="NCBIfam" id="TIGR00337">
    <property type="entry name" value="PyrG"/>
    <property type="match status" value="1"/>
</dbReference>
<dbReference type="RefSeq" id="WP_107939345.1">
    <property type="nucleotide sequence ID" value="NZ_QANS01000002.1"/>
</dbReference>
<feature type="binding site" evidence="12">
    <location>
        <position position="144"/>
    </location>
    <ligand>
        <name>Mg(2+)</name>
        <dbReference type="ChEBI" id="CHEBI:18420"/>
    </ligand>
</feature>
<keyword evidence="8 12" id="KW-0315">Glutamine amidotransferase</keyword>
<keyword evidence="7 12" id="KW-0460">Magnesium</keyword>
<dbReference type="InterPro" id="IPR033828">
    <property type="entry name" value="GATase1_CTP_Synthase"/>
</dbReference>
<dbReference type="GO" id="GO:0004359">
    <property type="term" value="F:glutaminase activity"/>
    <property type="evidence" value="ECO:0007669"/>
    <property type="project" value="RHEA"/>
</dbReference>
<evidence type="ECO:0000313" key="15">
    <source>
        <dbReference type="EMBL" id="PTU32153.1"/>
    </source>
</evidence>
<feature type="domain" description="CTP synthase N-terminal" evidence="14">
    <location>
        <begin position="8"/>
        <end position="274"/>
    </location>
</feature>
<dbReference type="HAMAP" id="MF_01227">
    <property type="entry name" value="PyrG"/>
    <property type="match status" value="1"/>
</dbReference>
<comment type="catalytic activity">
    <reaction evidence="12">
        <text>UTP + NH4(+) + ATP = CTP + ADP + phosphate + 2 H(+)</text>
        <dbReference type="Rhea" id="RHEA:16597"/>
        <dbReference type="ChEBI" id="CHEBI:15378"/>
        <dbReference type="ChEBI" id="CHEBI:28938"/>
        <dbReference type="ChEBI" id="CHEBI:30616"/>
        <dbReference type="ChEBI" id="CHEBI:37563"/>
        <dbReference type="ChEBI" id="CHEBI:43474"/>
        <dbReference type="ChEBI" id="CHEBI:46398"/>
        <dbReference type="ChEBI" id="CHEBI:456216"/>
    </reaction>
</comment>
<dbReference type="PANTHER" id="PTHR11550">
    <property type="entry name" value="CTP SYNTHASE"/>
    <property type="match status" value="1"/>
</dbReference>
<feature type="binding site" evidence="12">
    <location>
        <position position="18"/>
    </location>
    <ligand>
        <name>CTP</name>
        <dbReference type="ChEBI" id="CHEBI:37563"/>
        <note>allosteric inhibitor</note>
    </ligand>
</feature>
<dbReference type="FunFam" id="3.40.50.880:FF:000002">
    <property type="entry name" value="CTP synthase"/>
    <property type="match status" value="1"/>
</dbReference>
<dbReference type="GO" id="GO:0003883">
    <property type="term" value="F:CTP synthase activity"/>
    <property type="evidence" value="ECO:0007669"/>
    <property type="project" value="UniProtKB-UniRule"/>
</dbReference>
<feature type="binding site" evidence="12">
    <location>
        <begin position="388"/>
        <end position="391"/>
    </location>
    <ligand>
        <name>L-glutamine</name>
        <dbReference type="ChEBI" id="CHEBI:58359"/>
    </ligand>
</feature>
<proteinExistence type="inferred from homology"/>
<comment type="function">
    <text evidence="11 12">Catalyzes the ATP-dependent amination of UTP to CTP with either L-glutamine or ammonia as the source of nitrogen. Regulates intracellular CTP levels through interactions with the four ribonucleotide triphosphates.</text>
</comment>
<dbReference type="Gene3D" id="3.40.50.880">
    <property type="match status" value="1"/>
</dbReference>
<dbReference type="UniPathway" id="UPA00159">
    <property type="reaction ID" value="UER00277"/>
</dbReference>
<keyword evidence="4 12" id="KW-0479">Metal-binding</keyword>
<feature type="active site" evidence="12">
    <location>
        <position position="525"/>
    </location>
</feature>
<dbReference type="Proteomes" id="UP000244248">
    <property type="component" value="Unassembled WGS sequence"/>
</dbReference>
<evidence type="ECO:0000256" key="5">
    <source>
        <dbReference type="ARBA" id="ARBA00022741"/>
    </source>
</evidence>
<feature type="binding site" evidence="12">
    <location>
        <position position="249"/>
    </location>
    <ligand>
        <name>ATP</name>
        <dbReference type="ChEBI" id="CHEBI:30616"/>
    </ligand>
</feature>
<feature type="binding site" evidence="12">
    <location>
        <position position="231"/>
    </location>
    <ligand>
        <name>CTP</name>
        <dbReference type="ChEBI" id="CHEBI:37563"/>
        <note>allosteric inhibitor</note>
    </ligand>
</feature>
<gene>
    <name evidence="12 15" type="primary">pyrG</name>
    <name evidence="15" type="ORF">CJD38_05675</name>
</gene>
<evidence type="ECO:0000256" key="9">
    <source>
        <dbReference type="ARBA" id="ARBA00022975"/>
    </source>
</evidence>
<dbReference type="SUPFAM" id="SSF52540">
    <property type="entry name" value="P-loop containing nucleoside triphosphate hydrolases"/>
    <property type="match status" value="1"/>
</dbReference>
<dbReference type="EC" id="6.3.4.2" evidence="12"/>
<dbReference type="GO" id="GO:0042802">
    <property type="term" value="F:identical protein binding"/>
    <property type="evidence" value="ECO:0007669"/>
    <property type="project" value="TreeGrafter"/>
</dbReference>
<comment type="catalytic activity">
    <reaction evidence="12">
        <text>L-glutamine + H2O = L-glutamate + NH4(+)</text>
        <dbReference type="Rhea" id="RHEA:15889"/>
        <dbReference type="ChEBI" id="CHEBI:15377"/>
        <dbReference type="ChEBI" id="CHEBI:28938"/>
        <dbReference type="ChEBI" id="CHEBI:29985"/>
        <dbReference type="ChEBI" id="CHEBI:58359"/>
    </reaction>
</comment>
<dbReference type="InterPro" id="IPR029062">
    <property type="entry name" value="Class_I_gatase-like"/>
</dbReference>
<dbReference type="PROSITE" id="PS51273">
    <property type="entry name" value="GATASE_TYPE_1"/>
    <property type="match status" value="1"/>
</dbReference>
<dbReference type="GO" id="GO:0046872">
    <property type="term" value="F:metal ion binding"/>
    <property type="evidence" value="ECO:0007669"/>
    <property type="project" value="UniProtKB-KW"/>
</dbReference>
<dbReference type="InterPro" id="IPR004468">
    <property type="entry name" value="CTP_synthase"/>
</dbReference>
<keyword evidence="3 12" id="KW-0436">Ligase</keyword>
<evidence type="ECO:0000256" key="6">
    <source>
        <dbReference type="ARBA" id="ARBA00022840"/>
    </source>
</evidence>
<accession>A0A2T5MHU3</accession>
<evidence type="ECO:0000256" key="12">
    <source>
        <dbReference type="HAMAP-Rule" id="MF_01227"/>
    </source>
</evidence>
<dbReference type="GO" id="GO:0005829">
    <property type="term" value="C:cytosol"/>
    <property type="evidence" value="ECO:0007669"/>
    <property type="project" value="TreeGrafter"/>
</dbReference>
<evidence type="ECO:0000256" key="4">
    <source>
        <dbReference type="ARBA" id="ARBA00022723"/>
    </source>
</evidence>
<keyword evidence="5 12" id="KW-0547">Nucleotide-binding</keyword>
<dbReference type="CDD" id="cd03113">
    <property type="entry name" value="CTPS_N"/>
    <property type="match status" value="1"/>
</dbReference>
<dbReference type="FunFam" id="3.40.50.300:FF:000009">
    <property type="entry name" value="CTP synthase"/>
    <property type="match status" value="1"/>
</dbReference>
<feature type="region of interest" description="Amidoligase domain" evidence="12">
    <location>
        <begin position="1"/>
        <end position="274"/>
    </location>
</feature>
<feature type="binding site" evidence="12">
    <location>
        <position position="411"/>
    </location>
    <ligand>
        <name>L-glutamine</name>
        <dbReference type="ChEBI" id="CHEBI:58359"/>
    </ligand>
</feature>
<dbReference type="SUPFAM" id="SSF52317">
    <property type="entry name" value="Class I glutamine amidotransferase-like"/>
    <property type="match status" value="1"/>
</dbReference>
<dbReference type="AlphaFoldDB" id="A0A2T5MHU3"/>
<sequence>MTAETNTRYIFVTGGVVSSLGKGIAAASLGAILESRGLKVHIIKLDPYINVDAGTMSPFQHGEVFVTEDGAETDLDLGHYERYLRSKTSRKSNVTTGQIYRNVLEKERRGDYLGSTIQVIPHITDEIQTRIRIAAQGADVCMVEIGGTVGDIESLPFLEAIRQMAVELNNGSNQKNALFMHLTLVPFVKASGELKTKPTQHSVKELRSIGIQPDVLLCRTERSLPESERRKISLFTNVPNRAVISAVDLDDIYKIPGWLNQQGLDDFVVEHFGLECRQADLSQWERVVNARTAMDTEIEVAMVGKYVDLADAYKSINEALYHSGLHTRTRVKIRYVESEAVQGQGTRLLQGADAILVPGGFGERGVEGKIAAARYARENKIPYLGICLGMQVAAIEFARNVAGLEGAHSTEFAPKSPHPVIALVTEWRDAAGSVQQRSSQSDKGGTMRLGVQTCRLKAGSKSRALYNAELISERHRHRYEFNNNYREQLTQKGMALVGESEDGSLIEMIELPDHPWFVACQFHPEFTSTPRDGHPLFEGFVSAAREYHLANQAGNPNSAGASASNKVKAA</sequence>
<dbReference type="Pfam" id="PF00117">
    <property type="entry name" value="GATase"/>
    <property type="match status" value="1"/>
</dbReference>
<dbReference type="EMBL" id="QANS01000002">
    <property type="protein sequence ID" value="PTU32153.1"/>
    <property type="molecule type" value="Genomic_DNA"/>
</dbReference>
<comment type="pathway">
    <text evidence="1 12">Pyrimidine metabolism; CTP biosynthesis via de novo pathway; CTP from UDP: step 2/2.</text>
</comment>
<comment type="activity regulation">
    <text evidence="12">Allosterically activated by GTP, when glutamine is the substrate; GTP has no effect on the reaction when ammonia is the substrate. The allosteric effector GTP functions by stabilizing the protein conformation that binds the tetrahedral intermediate(s) formed during glutamine hydrolysis. Inhibited by the product CTP, via allosteric rather than competitive inhibition.</text>
</comment>
<feature type="binding site" evidence="12">
    <location>
        <position position="76"/>
    </location>
    <ligand>
        <name>Mg(2+)</name>
        <dbReference type="ChEBI" id="CHEBI:18420"/>
    </ligand>
</feature>
<dbReference type="InterPro" id="IPR027417">
    <property type="entry name" value="P-loop_NTPase"/>
</dbReference>
<reference evidence="15 16" key="1">
    <citation type="submission" date="2018-04" db="EMBL/GenBank/DDBJ databases">
        <title>Novel species isolated from glacier.</title>
        <authorList>
            <person name="Liu Q."/>
            <person name="Xin Y.-H."/>
        </authorList>
    </citation>
    <scope>NUCLEOTIDE SEQUENCE [LARGE SCALE GENOMIC DNA]</scope>
    <source>
        <strain evidence="15 16">GT1R17</strain>
    </source>
</reference>
<feature type="binding site" evidence="12">
    <location>
        <begin position="195"/>
        <end position="200"/>
    </location>
    <ligand>
        <name>CTP</name>
        <dbReference type="ChEBI" id="CHEBI:37563"/>
        <note>allosteric inhibitor</note>
    </ligand>
</feature>
<feature type="binding site" evidence="12">
    <location>
        <position position="18"/>
    </location>
    <ligand>
        <name>UTP</name>
        <dbReference type="ChEBI" id="CHEBI:46398"/>
    </ligand>
</feature>
<dbReference type="CDD" id="cd01746">
    <property type="entry name" value="GATase1_CTP_Synthase"/>
    <property type="match status" value="1"/>
</dbReference>